<dbReference type="EMBL" id="MN739435">
    <property type="protein sequence ID" value="QHT04557.1"/>
    <property type="molecule type" value="Genomic_DNA"/>
</dbReference>
<evidence type="ECO:0000313" key="1">
    <source>
        <dbReference type="EMBL" id="QHT04557.1"/>
    </source>
</evidence>
<reference evidence="1" key="1">
    <citation type="journal article" date="2020" name="Nature">
        <title>Giant virus diversity and host interactions through global metagenomics.</title>
        <authorList>
            <person name="Schulz F."/>
            <person name="Roux S."/>
            <person name="Paez-Espino D."/>
            <person name="Jungbluth S."/>
            <person name="Walsh D.A."/>
            <person name="Denef V.J."/>
            <person name="McMahon K.D."/>
            <person name="Konstantinidis K.T."/>
            <person name="Eloe-Fadrosh E.A."/>
            <person name="Kyrpides N.C."/>
            <person name="Woyke T."/>
        </authorList>
    </citation>
    <scope>NUCLEOTIDE SEQUENCE</scope>
    <source>
        <strain evidence="1">GVMAG-M-3300021343-4</strain>
    </source>
</reference>
<protein>
    <submittedName>
        <fullName evidence="1">Uncharacterized protein</fullName>
    </submittedName>
</protein>
<proteinExistence type="predicted"/>
<sequence>MFVKVDHKEYLNVKYILRMKRSGKRLYITFKDCDDMLVYKFKSKTQVKSTIDEIKRAGLK</sequence>
<organism evidence="1">
    <name type="scientific">viral metagenome</name>
    <dbReference type="NCBI Taxonomy" id="1070528"/>
    <lineage>
        <taxon>unclassified sequences</taxon>
        <taxon>metagenomes</taxon>
        <taxon>organismal metagenomes</taxon>
    </lineage>
</organism>
<accession>A0A6C0CK29</accession>
<name>A0A6C0CK29_9ZZZZ</name>
<dbReference type="AlphaFoldDB" id="A0A6C0CK29"/>